<proteinExistence type="predicted"/>
<gene>
    <name evidence="2" type="ORF">BJF93_05695</name>
</gene>
<feature type="compositionally biased region" description="Polar residues" evidence="1">
    <location>
        <begin position="353"/>
        <end position="364"/>
    </location>
</feature>
<evidence type="ECO:0008006" key="4">
    <source>
        <dbReference type="Google" id="ProtNLM"/>
    </source>
</evidence>
<accession>A0A1Q9AS57</accession>
<dbReference type="Gene3D" id="3.30.930.30">
    <property type="match status" value="1"/>
</dbReference>
<protein>
    <recommendedName>
        <fullName evidence="4">Plasmid recombination enzyme</fullName>
    </recommendedName>
</protein>
<organism evidence="2 3">
    <name type="scientific">Xaviernesmea oryzae</name>
    <dbReference type="NCBI Taxonomy" id="464029"/>
    <lineage>
        <taxon>Bacteria</taxon>
        <taxon>Pseudomonadati</taxon>
        <taxon>Pseudomonadota</taxon>
        <taxon>Alphaproteobacteria</taxon>
        <taxon>Hyphomicrobiales</taxon>
        <taxon>Rhizobiaceae</taxon>
        <taxon>Rhizobium/Agrobacterium group</taxon>
        <taxon>Xaviernesmea</taxon>
    </lineage>
</organism>
<evidence type="ECO:0000256" key="1">
    <source>
        <dbReference type="SAM" id="MobiDB-lite"/>
    </source>
</evidence>
<dbReference type="AlphaFoldDB" id="A0A1Q9AS57"/>
<dbReference type="Proteomes" id="UP000186364">
    <property type="component" value="Unassembled WGS sequence"/>
</dbReference>
<dbReference type="CDD" id="cd17242">
    <property type="entry name" value="MobM_relaxase"/>
    <property type="match status" value="1"/>
</dbReference>
<dbReference type="EMBL" id="MKIP01000058">
    <property type="protein sequence ID" value="OLP58125.1"/>
    <property type="molecule type" value="Genomic_DNA"/>
</dbReference>
<keyword evidence="3" id="KW-1185">Reference proteome</keyword>
<reference evidence="2 3" key="1">
    <citation type="submission" date="2016-09" db="EMBL/GenBank/DDBJ databases">
        <title>Rhizobium sp. nov., a novel species isolated from the rice rhizosphere.</title>
        <authorList>
            <person name="Zhao J."/>
            <person name="Zhang X."/>
        </authorList>
    </citation>
    <scope>NUCLEOTIDE SEQUENCE [LARGE SCALE GENOMIC DNA]</scope>
    <source>
        <strain evidence="2 3">1.7048</strain>
    </source>
</reference>
<feature type="region of interest" description="Disordered" evidence="1">
    <location>
        <begin position="332"/>
        <end position="364"/>
    </location>
</feature>
<sequence>MFSLAYQFVRIELYSRSGKAGRTTDYIFDEVSRVPSASVHVPSPKPPELFYGLGADEVRALHDERAAAAKTSRTDKTGKTSLKAIRKDQNTLAGLIFSHPVSMDDYRSSANVRRDVADWEQRSIAWLLEQYGDRLVSVIRHTDESHPHLHAYLLPDDMEMRAGLLHPGYPAKNAVLAAGPLPGEDKKAMGKRADRAYVAGMRAWLDDYHQKVAIPAGLTRLGAGKRRLTRAQWHAEKAQAAALKQAVERAAIVEAKGRAYIDQTKRKVAAIKAEAAAAKASADRFKGMGGTVRAVLDGVREASLRESVRKEFASEMAAATAAVAKARAETTKARNSQRDAEKQAADQRHAFRQQGQRLASAQQEIRQLSRALAAALDEPTPAPGGMTP</sequence>
<feature type="compositionally biased region" description="Basic and acidic residues" evidence="1">
    <location>
        <begin position="332"/>
        <end position="349"/>
    </location>
</feature>
<evidence type="ECO:0000313" key="2">
    <source>
        <dbReference type="EMBL" id="OLP58125.1"/>
    </source>
</evidence>
<comment type="caution">
    <text evidence="2">The sequence shown here is derived from an EMBL/GenBank/DDBJ whole genome shotgun (WGS) entry which is preliminary data.</text>
</comment>
<name>A0A1Q9AS57_9HYPH</name>
<evidence type="ECO:0000313" key="3">
    <source>
        <dbReference type="Proteomes" id="UP000186364"/>
    </source>
</evidence>